<dbReference type="EMBL" id="QXGL01000005">
    <property type="protein sequence ID" value="RSX52211.1"/>
    <property type="molecule type" value="Genomic_DNA"/>
</dbReference>
<keyword evidence="4" id="KW-0472">Membrane</keyword>
<keyword evidence="4" id="KW-1133">Transmembrane helix</keyword>
<organism evidence="5 6">
    <name type="scientific">Bifidobacterium goeldii</name>
    <dbReference type="NCBI Taxonomy" id="2306975"/>
    <lineage>
        <taxon>Bacteria</taxon>
        <taxon>Bacillati</taxon>
        <taxon>Actinomycetota</taxon>
        <taxon>Actinomycetes</taxon>
        <taxon>Bifidobacteriales</taxon>
        <taxon>Bifidobacteriaceae</taxon>
        <taxon>Bifidobacterium</taxon>
    </lineage>
</organism>
<accession>A0A430FHE6</accession>
<dbReference type="NCBIfam" id="TIGR01076">
    <property type="entry name" value="sortase_fam"/>
    <property type="match status" value="1"/>
</dbReference>
<dbReference type="Gene3D" id="2.40.260.10">
    <property type="entry name" value="Sortase"/>
    <property type="match status" value="1"/>
</dbReference>
<name>A0A430FHE6_9BIFI</name>
<feature type="active site" description="Acyl-thioester intermediate" evidence="2">
    <location>
        <position position="240"/>
    </location>
</feature>
<dbReference type="CDD" id="cd05830">
    <property type="entry name" value="Sortase_E"/>
    <property type="match status" value="1"/>
</dbReference>
<dbReference type="InterPro" id="IPR005754">
    <property type="entry name" value="Sortase"/>
</dbReference>
<feature type="compositionally biased region" description="Polar residues" evidence="3">
    <location>
        <begin position="1"/>
        <end position="29"/>
    </location>
</feature>
<dbReference type="GO" id="GO:0016787">
    <property type="term" value="F:hydrolase activity"/>
    <property type="evidence" value="ECO:0007669"/>
    <property type="project" value="UniProtKB-KW"/>
</dbReference>
<proteinExistence type="predicted"/>
<feature type="transmembrane region" description="Helical" evidence="4">
    <location>
        <begin position="357"/>
        <end position="380"/>
    </location>
</feature>
<dbReference type="AlphaFoldDB" id="A0A430FHE6"/>
<dbReference type="NCBIfam" id="NF033747">
    <property type="entry name" value="class_E_sortase"/>
    <property type="match status" value="1"/>
</dbReference>
<protein>
    <submittedName>
        <fullName evidence="5">Sortase</fullName>
    </submittedName>
</protein>
<feature type="region of interest" description="Disordered" evidence="3">
    <location>
        <begin position="1"/>
        <end position="36"/>
    </location>
</feature>
<evidence type="ECO:0000256" key="2">
    <source>
        <dbReference type="PIRSR" id="PIRSR605754-1"/>
    </source>
</evidence>
<dbReference type="InterPro" id="IPR042003">
    <property type="entry name" value="Sortase_E"/>
</dbReference>
<keyword evidence="1" id="KW-0378">Hydrolase</keyword>
<gene>
    <name evidence="5" type="ORF">D2E25_1624</name>
</gene>
<dbReference type="InterPro" id="IPR023365">
    <property type="entry name" value="Sortase_dom-sf"/>
</dbReference>
<evidence type="ECO:0000256" key="3">
    <source>
        <dbReference type="SAM" id="MobiDB-lite"/>
    </source>
</evidence>
<reference evidence="5 6" key="1">
    <citation type="submission" date="2018-09" db="EMBL/GenBank/DDBJ databases">
        <title>Characterization of the phylogenetic diversity of five novel species belonging to the genus Bifidobacterium.</title>
        <authorList>
            <person name="Lugli G.A."/>
            <person name="Duranti S."/>
            <person name="Milani C."/>
        </authorList>
    </citation>
    <scope>NUCLEOTIDE SEQUENCE [LARGE SCALE GENOMIC DNA]</scope>
    <source>
        <strain evidence="5 6">2034B</strain>
    </source>
</reference>
<dbReference type="SUPFAM" id="SSF63817">
    <property type="entry name" value="Sortase"/>
    <property type="match status" value="1"/>
</dbReference>
<comment type="caution">
    <text evidence="5">The sequence shown here is derived from an EMBL/GenBank/DDBJ whole genome shotgun (WGS) entry which is preliminary data.</text>
</comment>
<feature type="transmembrane region" description="Helical" evidence="4">
    <location>
        <begin position="42"/>
        <end position="68"/>
    </location>
</feature>
<dbReference type="InterPro" id="IPR053465">
    <property type="entry name" value="Sortase_Class_E"/>
</dbReference>
<feature type="region of interest" description="Disordered" evidence="3">
    <location>
        <begin position="89"/>
        <end position="115"/>
    </location>
</feature>
<feature type="transmembrane region" description="Helical" evidence="4">
    <location>
        <begin position="302"/>
        <end position="325"/>
    </location>
</feature>
<dbReference type="Proteomes" id="UP000287533">
    <property type="component" value="Unassembled WGS sequence"/>
</dbReference>
<keyword evidence="6" id="KW-1185">Reference proteome</keyword>
<keyword evidence="4" id="KW-0812">Transmembrane</keyword>
<evidence type="ECO:0000256" key="1">
    <source>
        <dbReference type="ARBA" id="ARBA00022801"/>
    </source>
</evidence>
<sequence>MRHSANANDNVITTANDSTSTELTAQGTPSRRSRGARARRRSAVWSVLGVLAEILITMAIVCALYLVWQMWWTGVQAEHTQVQTRQAASWNVPNGGSDGKVAQAQEGDPPTSTDPVAEGDLIAQIYIPRFGKGWVRNIVEGTTESELSLHGLGHYSTTQMPGAVGNFAIAGHRNGYGRPLGDVNLLQEGDPIVVRTKDYWYVYKYTSYKVVTPEHVEVIAANPENPSASPTKRMITLTTCEPAYSTATHRWISYGELAYWAKVSDGTPAELGVEDSAGTVTFTTEDDNSSSPIVALGTLEPIVMWTLIAYLVLYIAALVAWRYPLLRAIRAGERRRPEASIYGWVLRHQPGPLPIRLLLFALLMFAISAAIIQWACPWAAANIPMLQSMSNYAVG</sequence>
<dbReference type="Pfam" id="PF04203">
    <property type="entry name" value="Sortase"/>
    <property type="match status" value="1"/>
</dbReference>
<evidence type="ECO:0000313" key="5">
    <source>
        <dbReference type="EMBL" id="RSX52211.1"/>
    </source>
</evidence>
<evidence type="ECO:0000313" key="6">
    <source>
        <dbReference type="Proteomes" id="UP000287533"/>
    </source>
</evidence>
<feature type="active site" description="Proton donor/acceptor" evidence="2">
    <location>
        <position position="172"/>
    </location>
</feature>
<evidence type="ECO:0000256" key="4">
    <source>
        <dbReference type="SAM" id="Phobius"/>
    </source>
</evidence>